<accession>A0A450VPR1</accession>
<reference evidence="1" key="1">
    <citation type="submission" date="2019-02" db="EMBL/GenBank/DDBJ databases">
        <authorList>
            <person name="Gruber-Vodicka R. H."/>
            <person name="Seah K. B. B."/>
        </authorList>
    </citation>
    <scope>NUCLEOTIDE SEQUENCE</scope>
    <source>
        <strain evidence="1">BECK_S312</strain>
    </source>
</reference>
<gene>
    <name evidence="1" type="ORF">BECKLPF1236A_GA0070988_1000430</name>
</gene>
<organism evidence="1">
    <name type="scientific">Candidatus Kentrum sp. LPFa</name>
    <dbReference type="NCBI Taxonomy" id="2126335"/>
    <lineage>
        <taxon>Bacteria</taxon>
        <taxon>Pseudomonadati</taxon>
        <taxon>Pseudomonadota</taxon>
        <taxon>Gammaproteobacteria</taxon>
        <taxon>Candidatus Kentrum</taxon>
    </lineage>
</organism>
<sequence length="171" mass="19436">MLTGSFRNFVFRYLSLPKPEPKIFIYNSFRHSLDKRESSNQYFLNDHVEGFITPADEKRARVGWMRFAYPPYGPESSCCFIVRLRMHKISPSGRDDIFFIHAMEFRFRLDNGLGFQSSGLKVRTIFRSNMDGSLGDGKGDDLKTAATAERSNAAFPLLSITDTSMTSPVGI</sequence>
<evidence type="ECO:0000313" key="1">
    <source>
        <dbReference type="EMBL" id="VFK06767.1"/>
    </source>
</evidence>
<dbReference type="AlphaFoldDB" id="A0A450VPR1"/>
<protein>
    <submittedName>
        <fullName evidence="1">Uncharacterized protein</fullName>
    </submittedName>
</protein>
<proteinExistence type="predicted"/>
<name>A0A450VPR1_9GAMM</name>
<dbReference type="EMBL" id="CAADFM010000004">
    <property type="protein sequence ID" value="VFK06767.1"/>
    <property type="molecule type" value="Genomic_DNA"/>
</dbReference>